<dbReference type="RefSeq" id="WP_271219493.1">
    <property type="nucleotide sequence ID" value="NZ_BAAAVD010000066.1"/>
</dbReference>
<evidence type="ECO:0000313" key="2">
    <source>
        <dbReference type="Proteomes" id="UP001143474"/>
    </source>
</evidence>
<reference evidence="1" key="1">
    <citation type="journal article" date="2014" name="Int. J. Syst. Evol. Microbiol.">
        <title>Complete genome sequence of Corynebacterium casei LMG S-19264T (=DSM 44701T), isolated from a smear-ripened cheese.</title>
        <authorList>
            <consortium name="US DOE Joint Genome Institute (JGI-PGF)"/>
            <person name="Walter F."/>
            <person name="Albersmeier A."/>
            <person name="Kalinowski J."/>
            <person name="Ruckert C."/>
        </authorList>
    </citation>
    <scope>NUCLEOTIDE SEQUENCE</scope>
    <source>
        <strain evidence="1">VKM Ac-2007</strain>
    </source>
</reference>
<dbReference type="PROSITE" id="PS51257">
    <property type="entry name" value="PROKAR_LIPOPROTEIN"/>
    <property type="match status" value="1"/>
</dbReference>
<reference evidence="1" key="2">
    <citation type="submission" date="2023-01" db="EMBL/GenBank/DDBJ databases">
        <authorList>
            <person name="Sun Q."/>
            <person name="Evtushenko L."/>
        </authorList>
    </citation>
    <scope>NUCLEOTIDE SEQUENCE</scope>
    <source>
        <strain evidence="1">VKM Ac-2007</strain>
    </source>
</reference>
<dbReference type="Gene3D" id="2.120.10.30">
    <property type="entry name" value="TolB, C-terminal domain"/>
    <property type="match status" value="1"/>
</dbReference>
<accession>A0A9W6MED7</accession>
<dbReference type="AlphaFoldDB" id="A0A9W6MED7"/>
<keyword evidence="2" id="KW-1185">Reference proteome</keyword>
<dbReference type="EMBL" id="BSEV01000010">
    <property type="protein sequence ID" value="GLK11096.1"/>
    <property type="molecule type" value="Genomic_DNA"/>
</dbReference>
<gene>
    <name evidence="1" type="ORF">GCM10017600_45020</name>
</gene>
<protein>
    <submittedName>
        <fullName evidence="1">Uncharacterized protein</fullName>
    </submittedName>
</protein>
<evidence type="ECO:0000313" key="1">
    <source>
        <dbReference type="EMBL" id="GLK11096.1"/>
    </source>
</evidence>
<proteinExistence type="predicted"/>
<comment type="caution">
    <text evidence="1">The sequence shown here is derived from an EMBL/GenBank/DDBJ whole genome shotgun (WGS) entry which is preliminary data.</text>
</comment>
<sequence>MAHSWAKLARWRIARRWGAVALLLCALIACQGATGLTFQAITYGEPSSPECADSMLGLFAPEPEPAYEEVVVTCAGWTLHVPFGVDVTLRTAVSVIRTPSPGGRQVIPIDISPDGHRVAYLDVRQLRYLATDLRGGSARPITPVLTAEELVGITSVVSSADGRHFAVSTRANRRTFVTDFETGRTRTLDRVCFVYGLDDDRLVGNAACNGDADKAVSIRSDGAATPFRPPTAVRDLSPDLRRYIGFDGFSIFDTSTGRLVKRLPAGLEPLMWADSDTLVARDDDVVAVDATTGEQTPTGIPYSSTVVFGKVR</sequence>
<dbReference type="InterPro" id="IPR011042">
    <property type="entry name" value="6-blade_b-propeller_TolB-like"/>
</dbReference>
<dbReference type="SUPFAM" id="SSF82171">
    <property type="entry name" value="DPP6 N-terminal domain-like"/>
    <property type="match status" value="1"/>
</dbReference>
<name>A0A9W6MED7_9ACTN</name>
<dbReference type="Proteomes" id="UP001143474">
    <property type="component" value="Unassembled WGS sequence"/>
</dbReference>
<organism evidence="1 2">
    <name type="scientific">Streptosporangium carneum</name>
    <dbReference type="NCBI Taxonomy" id="47481"/>
    <lineage>
        <taxon>Bacteria</taxon>
        <taxon>Bacillati</taxon>
        <taxon>Actinomycetota</taxon>
        <taxon>Actinomycetes</taxon>
        <taxon>Streptosporangiales</taxon>
        <taxon>Streptosporangiaceae</taxon>
        <taxon>Streptosporangium</taxon>
    </lineage>
</organism>